<dbReference type="AlphaFoldDB" id="A0ABD3GIW9"/>
<sequence length="268" mass="30304">MKDELLNAVKLLEGEEYKKDVFEVTFYKDNDYISAMGFITSFWERVTSIWEVVVDNTFKTNALKFELFCLVGNMGGFGVPLSYFFFLKKQTASDGTIGPPPDLAQQRSRVLQLWLESLAERNLQPLVCISDKDVSQLNALAVSFKHLEVQLCLHHAQQALEVRLMQTKTRGRMYTGKNAHDLFDFIDPDWGPVESNGPGHVAHVSVKGEEDFFSRVTVAAEVDPWYGVPRKLVSAESVEVDTCYNDFPTLDLGEETDEYTSARVADLL</sequence>
<keyword evidence="2" id="KW-1185">Reference proteome</keyword>
<proteinExistence type="predicted"/>
<comment type="caution">
    <text evidence="1">The sequence shown here is derived from an EMBL/GenBank/DDBJ whole genome shotgun (WGS) entry which is preliminary data.</text>
</comment>
<dbReference type="EMBL" id="JBJQOH010000007">
    <property type="protein sequence ID" value="KAL3678621.1"/>
    <property type="molecule type" value="Genomic_DNA"/>
</dbReference>
<protein>
    <recommendedName>
        <fullName evidence="3">Transposase</fullName>
    </recommendedName>
</protein>
<accession>A0ABD3GIW9</accession>
<evidence type="ECO:0008006" key="3">
    <source>
        <dbReference type="Google" id="ProtNLM"/>
    </source>
</evidence>
<gene>
    <name evidence="1" type="ORF">R1sor_021577</name>
</gene>
<reference evidence="1 2" key="1">
    <citation type="submission" date="2024-09" db="EMBL/GenBank/DDBJ databases">
        <title>Chromosome-scale assembly of Riccia sorocarpa.</title>
        <authorList>
            <person name="Paukszto L."/>
        </authorList>
    </citation>
    <scope>NUCLEOTIDE SEQUENCE [LARGE SCALE GENOMIC DNA]</scope>
    <source>
        <strain evidence="1">LP-2024</strain>
        <tissue evidence="1">Aerial parts of the thallus</tissue>
    </source>
</reference>
<organism evidence="1 2">
    <name type="scientific">Riccia sorocarpa</name>
    <dbReference type="NCBI Taxonomy" id="122646"/>
    <lineage>
        <taxon>Eukaryota</taxon>
        <taxon>Viridiplantae</taxon>
        <taxon>Streptophyta</taxon>
        <taxon>Embryophyta</taxon>
        <taxon>Marchantiophyta</taxon>
        <taxon>Marchantiopsida</taxon>
        <taxon>Marchantiidae</taxon>
        <taxon>Marchantiales</taxon>
        <taxon>Ricciaceae</taxon>
        <taxon>Riccia</taxon>
    </lineage>
</organism>
<name>A0ABD3GIW9_9MARC</name>
<evidence type="ECO:0000313" key="2">
    <source>
        <dbReference type="Proteomes" id="UP001633002"/>
    </source>
</evidence>
<dbReference type="Proteomes" id="UP001633002">
    <property type="component" value="Unassembled WGS sequence"/>
</dbReference>
<evidence type="ECO:0000313" key="1">
    <source>
        <dbReference type="EMBL" id="KAL3678621.1"/>
    </source>
</evidence>